<dbReference type="InterPro" id="IPR011010">
    <property type="entry name" value="DNA_brk_join_enz"/>
</dbReference>
<evidence type="ECO:0000313" key="4">
    <source>
        <dbReference type="Proteomes" id="UP000830375"/>
    </source>
</evidence>
<comment type="caution">
    <text evidence="3">The sequence shown here is derived from an EMBL/GenBank/DDBJ whole genome shotgun (WGS) entry which is preliminary data.</text>
</comment>
<keyword evidence="1" id="KW-0233">DNA recombination</keyword>
<evidence type="ECO:0000313" key="3">
    <source>
        <dbReference type="EMBL" id="KAI2642400.1"/>
    </source>
</evidence>
<dbReference type="PANTHER" id="PTHR35617:SF3">
    <property type="entry name" value="CORE-BINDING (CB) DOMAIN-CONTAINING PROTEIN"/>
    <property type="match status" value="1"/>
</dbReference>
<dbReference type="EMBL" id="JACTAM010002856">
    <property type="protein sequence ID" value="KAI2642400.1"/>
    <property type="molecule type" value="Genomic_DNA"/>
</dbReference>
<evidence type="ECO:0000256" key="2">
    <source>
        <dbReference type="SAM" id="MobiDB-lite"/>
    </source>
</evidence>
<dbReference type="PANTHER" id="PTHR35617">
    <property type="entry name" value="PHAGE_INTEGRASE DOMAIN-CONTAINING PROTEIN"/>
    <property type="match status" value="1"/>
</dbReference>
<proteinExistence type="predicted"/>
<protein>
    <submittedName>
        <fullName evidence="3">Zinc finger protein Pegasus</fullName>
    </submittedName>
</protein>
<feature type="compositionally biased region" description="Low complexity" evidence="2">
    <location>
        <begin position="282"/>
        <end position="305"/>
    </location>
</feature>
<keyword evidence="4" id="KW-1185">Reference proteome</keyword>
<feature type="region of interest" description="Disordered" evidence="2">
    <location>
        <begin position="70"/>
        <end position="91"/>
    </location>
</feature>
<dbReference type="Gene3D" id="1.10.287.3160">
    <property type="match status" value="1"/>
</dbReference>
<dbReference type="InterPro" id="IPR013762">
    <property type="entry name" value="Integrase-like_cat_sf"/>
</dbReference>
<organism evidence="3 4">
    <name type="scientific">Labeo rohita</name>
    <name type="common">Indian major carp</name>
    <name type="synonym">Cyprinus rohita</name>
    <dbReference type="NCBI Taxonomy" id="84645"/>
    <lineage>
        <taxon>Eukaryota</taxon>
        <taxon>Metazoa</taxon>
        <taxon>Chordata</taxon>
        <taxon>Craniata</taxon>
        <taxon>Vertebrata</taxon>
        <taxon>Euteleostomi</taxon>
        <taxon>Actinopterygii</taxon>
        <taxon>Neopterygii</taxon>
        <taxon>Teleostei</taxon>
        <taxon>Ostariophysi</taxon>
        <taxon>Cypriniformes</taxon>
        <taxon>Cyprinidae</taxon>
        <taxon>Labeoninae</taxon>
        <taxon>Labeonini</taxon>
        <taxon>Labeo</taxon>
    </lineage>
</organism>
<gene>
    <name evidence="3" type="ORF">H4Q32_029496</name>
</gene>
<sequence>MPTYLVYLYIKKEEATGEDTSSSNRMEISNVGVFKYDWFLVNGRDSRPRSSLVPFFPEVHEELTKSWKAPLSARSRHAKSPSLTTLDGGPARGYTEVPQVKRAIVMHLCPQNTASWSGHPRLPSRACKFLSALIAKAYAASGQAASTLHAMAILEVYQAKVLKDLHKGVPDPDLLQELCSATDYALQATKVTARALGRAMSTMVVQECHLWLNLAEMRDAEKVRFLDAPISQAGLFGETVEGFAQQFSTVKQQTEAIKHILHRRAASASPAPPKQQPPPAPCRGRPPTRAAQAPQPASPAAKPVQRYSSHRKVAPPARPQAAKNPRAESWIQLQLGHHVVNKRAISFFSGHHSQHLRHDGRMLYPPFRTCGHTPPVFPHALKQRARSDNPSSQGNPLLSFHSTNSPGKTASGLWGFSPPATRRFPSHGAPILGTAIQYARRPPKFHGVLTTSVQGSNTTVLRAEIAVLLAKDAIGTVPLPEMKKEFYSPYFIVPKMGVWLRPILDLRVLNRALLKLLFKMLILKHILTDVVLNHLAQLGLRVNWEKSKLSLVHVAAISADHDLVGGRLVGKHDLIIRFLRGAQRLYPPQPHLIPSWDLAVVLQGLQQDPFEPFHFCLEFGPADSHVVLRPQPGNVTKVPTAPFRDQVVTLQAISSQEDDPNLTLLCPVRALRIYMERTQPFRHSEQLFVCYGEKQKGKAVSKQRISHWLVDAIRTAYQARGLTCPLGVRAHPTRSVAASAALANGAALTDICRAADWATPNTFARFYNLRTEPVSARVLNPSS</sequence>
<dbReference type="SUPFAM" id="SSF56349">
    <property type="entry name" value="DNA breaking-rejoining enzymes"/>
    <property type="match status" value="1"/>
</dbReference>
<feature type="region of interest" description="Disordered" evidence="2">
    <location>
        <begin position="264"/>
        <end position="326"/>
    </location>
</feature>
<name>A0ABQ8L1P6_LABRO</name>
<reference evidence="3 4" key="1">
    <citation type="submission" date="2022-01" db="EMBL/GenBank/DDBJ databases">
        <title>A high-quality chromosome-level genome assembly of rohu carp, Labeo rohita.</title>
        <authorList>
            <person name="Arick M.A. II"/>
            <person name="Hsu C.-Y."/>
            <person name="Magbanua Z."/>
            <person name="Pechanova O."/>
            <person name="Grover C."/>
            <person name="Miller E."/>
            <person name="Thrash A."/>
            <person name="Ezzel L."/>
            <person name="Alam S."/>
            <person name="Benzie J."/>
            <person name="Hamilton M."/>
            <person name="Karsi A."/>
            <person name="Lawrence M.L."/>
            <person name="Peterson D.G."/>
        </authorList>
    </citation>
    <scope>NUCLEOTIDE SEQUENCE [LARGE SCALE GENOMIC DNA]</scope>
    <source>
        <strain evidence="4">BAU-BD-2019</strain>
        <tissue evidence="3">Blood</tissue>
    </source>
</reference>
<accession>A0ABQ8L1P6</accession>
<feature type="compositionally biased region" description="Pro residues" evidence="2">
    <location>
        <begin position="270"/>
        <end position="281"/>
    </location>
</feature>
<dbReference type="Gene3D" id="1.10.443.10">
    <property type="entry name" value="Intergrase catalytic core"/>
    <property type="match status" value="1"/>
</dbReference>
<dbReference type="Proteomes" id="UP000830375">
    <property type="component" value="Unassembled WGS sequence"/>
</dbReference>
<evidence type="ECO:0000256" key="1">
    <source>
        <dbReference type="ARBA" id="ARBA00023172"/>
    </source>
</evidence>